<evidence type="ECO:0000313" key="1">
    <source>
        <dbReference type="EMBL" id="MFC5529418.1"/>
    </source>
</evidence>
<keyword evidence="2" id="KW-1185">Reference proteome</keyword>
<dbReference type="EMBL" id="JBHSNC010000024">
    <property type="protein sequence ID" value="MFC5529418.1"/>
    <property type="molecule type" value="Genomic_DNA"/>
</dbReference>
<evidence type="ECO:0008006" key="3">
    <source>
        <dbReference type="Google" id="ProtNLM"/>
    </source>
</evidence>
<proteinExistence type="predicted"/>
<sequence length="52" mass="5683">MTLAKIMRCMTVGFVLAILAIGLLPFLLANVYPIHFSDGDNLTSDNKSFPLV</sequence>
<name>A0ABW0QYB2_9BACL</name>
<gene>
    <name evidence="1" type="ORF">ACFPQ4_08140</name>
</gene>
<protein>
    <recommendedName>
        <fullName evidence="3">DUF1648 domain-containing protein</fullName>
    </recommendedName>
</protein>
<dbReference type="RefSeq" id="WP_378111289.1">
    <property type="nucleotide sequence ID" value="NZ_JBHSNC010000024.1"/>
</dbReference>
<reference evidence="2" key="1">
    <citation type="journal article" date="2019" name="Int. J. Syst. Evol. Microbiol.">
        <title>The Global Catalogue of Microorganisms (GCM) 10K type strain sequencing project: providing services to taxonomists for standard genome sequencing and annotation.</title>
        <authorList>
            <consortium name="The Broad Institute Genomics Platform"/>
            <consortium name="The Broad Institute Genome Sequencing Center for Infectious Disease"/>
            <person name="Wu L."/>
            <person name="Ma J."/>
        </authorList>
    </citation>
    <scope>NUCLEOTIDE SEQUENCE [LARGE SCALE GENOMIC DNA]</scope>
    <source>
        <strain evidence="2">CGMCC 1.18578</strain>
    </source>
</reference>
<comment type="caution">
    <text evidence="1">The sequence shown here is derived from an EMBL/GenBank/DDBJ whole genome shotgun (WGS) entry which is preliminary data.</text>
</comment>
<organism evidence="1 2">
    <name type="scientific">Cohnella yongneupensis</name>
    <dbReference type="NCBI Taxonomy" id="425006"/>
    <lineage>
        <taxon>Bacteria</taxon>
        <taxon>Bacillati</taxon>
        <taxon>Bacillota</taxon>
        <taxon>Bacilli</taxon>
        <taxon>Bacillales</taxon>
        <taxon>Paenibacillaceae</taxon>
        <taxon>Cohnella</taxon>
    </lineage>
</organism>
<dbReference type="Proteomes" id="UP001596108">
    <property type="component" value="Unassembled WGS sequence"/>
</dbReference>
<evidence type="ECO:0000313" key="2">
    <source>
        <dbReference type="Proteomes" id="UP001596108"/>
    </source>
</evidence>
<accession>A0ABW0QYB2</accession>